<name>A0ABT9PH31_9ACTO</name>
<dbReference type="Proteomes" id="UP001230145">
    <property type="component" value="Unassembled WGS sequence"/>
</dbReference>
<gene>
    <name evidence="2" type="ORF">J2S45_000687</name>
</gene>
<reference evidence="2 3" key="1">
    <citation type="submission" date="2023-07" db="EMBL/GenBank/DDBJ databases">
        <title>Sequencing the genomes of 1000 actinobacteria strains.</title>
        <authorList>
            <person name="Klenk H.-P."/>
        </authorList>
    </citation>
    <scope>NUCLEOTIDE SEQUENCE [LARGE SCALE GENOMIC DNA]</scope>
    <source>
        <strain evidence="2 3">DSM 19515</strain>
    </source>
</reference>
<keyword evidence="3" id="KW-1185">Reference proteome</keyword>
<feature type="region of interest" description="Disordered" evidence="1">
    <location>
        <begin position="1"/>
        <end position="52"/>
    </location>
</feature>
<evidence type="ECO:0000313" key="3">
    <source>
        <dbReference type="Proteomes" id="UP001230145"/>
    </source>
</evidence>
<proteinExistence type="predicted"/>
<protein>
    <submittedName>
        <fullName evidence="2">Uncharacterized protein</fullName>
    </submittedName>
</protein>
<dbReference type="EMBL" id="JAUSQL010000001">
    <property type="protein sequence ID" value="MDP9832008.1"/>
    <property type="molecule type" value="Genomic_DNA"/>
</dbReference>
<organism evidence="2 3">
    <name type="scientific">Trueperella abortisuis</name>
    <dbReference type="NCBI Taxonomy" id="445930"/>
    <lineage>
        <taxon>Bacteria</taxon>
        <taxon>Bacillati</taxon>
        <taxon>Actinomycetota</taxon>
        <taxon>Actinomycetes</taxon>
        <taxon>Actinomycetales</taxon>
        <taxon>Actinomycetaceae</taxon>
        <taxon>Trueperella</taxon>
    </lineage>
</organism>
<comment type="caution">
    <text evidence="2">The sequence shown here is derived from an EMBL/GenBank/DDBJ whole genome shotgun (WGS) entry which is preliminary data.</text>
</comment>
<accession>A0ABT9PH31</accession>
<evidence type="ECO:0000313" key="2">
    <source>
        <dbReference type="EMBL" id="MDP9832008.1"/>
    </source>
</evidence>
<feature type="compositionally biased region" description="Basic and acidic residues" evidence="1">
    <location>
        <begin position="7"/>
        <end position="27"/>
    </location>
</feature>
<dbReference type="RefSeq" id="WP_307634552.1">
    <property type="nucleotide sequence ID" value="NZ_JAUSQL010000001.1"/>
</dbReference>
<sequence>MTPPRANADDHATPRTDAIERASRHGDATLAPMTALLASRPSPLGRRERTRP</sequence>
<evidence type="ECO:0000256" key="1">
    <source>
        <dbReference type="SAM" id="MobiDB-lite"/>
    </source>
</evidence>